<sequence>MRAKPLIPFYLIGIGALMLMLGLSLVGFYVSTGETEEEGADMDPVELGEEVVTSNCTSCHGENLEGASGPAIENVGAEMSNEEIADIAVNGVGSMPGGIASPEEAEAIAEYLTSIAE</sequence>
<feature type="binding site" description="covalent" evidence="6">
    <location>
        <position position="56"/>
    </location>
    <ligand>
        <name>heme c</name>
        <dbReference type="ChEBI" id="CHEBI:61717"/>
    </ligand>
</feature>
<keyword evidence="3 7" id="KW-0479">Metal-binding</keyword>
<evidence type="ECO:0000256" key="8">
    <source>
        <dbReference type="SAM" id="Phobius"/>
    </source>
</evidence>
<evidence type="ECO:0000259" key="9">
    <source>
        <dbReference type="PROSITE" id="PS51007"/>
    </source>
</evidence>
<keyword evidence="2 6" id="KW-0349">Heme</keyword>
<name>A0A1I1ZG10_9BACI</name>
<feature type="domain" description="Cytochrome c" evidence="9">
    <location>
        <begin position="43"/>
        <end position="116"/>
    </location>
</feature>
<dbReference type="Proteomes" id="UP000199516">
    <property type="component" value="Unassembled WGS sequence"/>
</dbReference>
<proteinExistence type="predicted"/>
<dbReference type="Pfam" id="PF13442">
    <property type="entry name" value="Cytochrome_CBB3"/>
    <property type="match status" value="1"/>
</dbReference>
<dbReference type="SUPFAM" id="SSF46626">
    <property type="entry name" value="Cytochrome c"/>
    <property type="match status" value="1"/>
</dbReference>
<feature type="binding site" description="axial binding residue" evidence="7">
    <location>
        <position position="60"/>
    </location>
    <ligand>
        <name>heme c</name>
        <dbReference type="ChEBI" id="CHEBI:61717"/>
    </ligand>
    <ligandPart>
        <name>Fe</name>
        <dbReference type="ChEBI" id="CHEBI:18248"/>
    </ligandPart>
</feature>
<organism evidence="10 11">
    <name type="scientific">Alteribacillus iranensis</name>
    <dbReference type="NCBI Taxonomy" id="930128"/>
    <lineage>
        <taxon>Bacteria</taxon>
        <taxon>Bacillati</taxon>
        <taxon>Bacillota</taxon>
        <taxon>Bacilli</taxon>
        <taxon>Bacillales</taxon>
        <taxon>Bacillaceae</taxon>
        <taxon>Alteribacillus</taxon>
    </lineage>
</organism>
<keyword evidence="4" id="KW-0249">Electron transport</keyword>
<evidence type="ECO:0000313" key="10">
    <source>
        <dbReference type="EMBL" id="SFE29260.1"/>
    </source>
</evidence>
<dbReference type="InterPro" id="IPR012218">
    <property type="entry name" value="Cyt_c_BACSU-c550-type"/>
</dbReference>
<evidence type="ECO:0000313" key="11">
    <source>
        <dbReference type="Proteomes" id="UP000199516"/>
    </source>
</evidence>
<accession>A0A1I1ZG10</accession>
<dbReference type="GO" id="GO:0005506">
    <property type="term" value="F:iron ion binding"/>
    <property type="evidence" value="ECO:0007669"/>
    <property type="project" value="InterPro"/>
</dbReference>
<keyword evidence="8" id="KW-0472">Membrane</keyword>
<feature type="transmembrane region" description="Helical" evidence="8">
    <location>
        <begin position="7"/>
        <end position="30"/>
    </location>
</feature>
<keyword evidence="8" id="KW-0812">Transmembrane</keyword>
<dbReference type="GO" id="GO:0020037">
    <property type="term" value="F:heme binding"/>
    <property type="evidence" value="ECO:0007669"/>
    <property type="project" value="InterPro"/>
</dbReference>
<evidence type="ECO:0000256" key="3">
    <source>
        <dbReference type="ARBA" id="ARBA00022723"/>
    </source>
</evidence>
<dbReference type="GO" id="GO:0016020">
    <property type="term" value="C:membrane"/>
    <property type="evidence" value="ECO:0007669"/>
    <property type="project" value="InterPro"/>
</dbReference>
<keyword evidence="8" id="KW-1133">Transmembrane helix</keyword>
<protein>
    <submittedName>
        <fullName evidence="10">Cytochrome c550</fullName>
    </submittedName>
</protein>
<dbReference type="InterPro" id="IPR051811">
    <property type="entry name" value="Cytochrome_c550/c551-like"/>
</dbReference>
<dbReference type="RefSeq" id="WP_091656153.1">
    <property type="nucleotide sequence ID" value="NZ_FONT01000001.1"/>
</dbReference>
<evidence type="ECO:0000256" key="1">
    <source>
        <dbReference type="ARBA" id="ARBA00022448"/>
    </source>
</evidence>
<evidence type="ECO:0000256" key="2">
    <source>
        <dbReference type="ARBA" id="ARBA00022617"/>
    </source>
</evidence>
<feature type="binding site" description="covalent" evidence="6">
    <location>
        <position position="59"/>
    </location>
    <ligand>
        <name>heme c</name>
        <dbReference type="ChEBI" id="CHEBI:61717"/>
    </ligand>
</feature>
<dbReference type="PANTHER" id="PTHR37823">
    <property type="entry name" value="CYTOCHROME C-553-LIKE"/>
    <property type="match status" value="1"/>
</dbReference>
<dbReference type="InterPro" id="IPR009056">
    <property type="entry name" value="Cyt_c-like_dom"/>
</dbReference>
<keyword evidence="5 7" id="KW-0408">Iron</keyword>
<comment type="PTM">
    <text evidence="6">Binds 1 heme c group covalently per subunit.</text>
</comment>
<keyword evidence="1" id="KW-0813">Transport</keyword>
<dbReference type="PANTHER" id="PTHR37823:SF4">
    <property type="entry name" value="MENAQUINOL-CYTOCHROME C REDUCTASE CYTOCHROME B_C SUBUNIT"/>
    <property type="match status" value="1"/>
</dbReference>
<keyword evidence="11" id="KW-1185">Reference proteome</keyword>
<gene>
    <name evidence="10" type="ORF">SAMN05192532_101157</name>
</gene>
<dbReference type="InterPro" id="IPR036909">
    <property type="entry name" value="Cyt_c-like_dom_sf"/>
</dbReference>
<dbReference type="GO" id="GO:0009055">
    <property type="term" value="F:electron transfer activity"/>
    <property type="evidence" value="ECO:0007669"/>
    <property type="project" value="InterPro"/>
</dbReference>
<dbReference type="Gene3D" id="1.10.760.10">
    <property type="entry name" value="Cytochrome c-like domain"/>
    <property type="match status" value="1"/>
</dbReference>
<dbReference type="PROSITE" id="PS51007">
    <property type="entry name" value="CYTC"/>
    <property type="match status" value="1"/>
</dbReference>
<dbReference type="PIRSF" id="PIRSF000025">
    <property type="entry name" value="Cytc_Bsub_c550"/>
    <property type="match status" value="1"/>
</dbReference>
<dbReference type="OrthoDB" id="7933886at2"/>
<dbReference type="STRING" id="930128.SAMN05192532_101157"/>
<reference evidence="10 11" key="1">
    <citation type="submission" date="2016-10" db="EMBL/GenBank/DDBJ databases">
        <authorList>
            <person name="de Groot N.N."/>
        </authorList>
    </citation>
    <scope>NUCLEOTIDE SEQUENCE [LARGE SCALE GENOMIC DNA]</scope>
    <source>
        <strain evidence="10 11">DSM 23995</strain>
    </source>
</reference>
<dbReference type="AlphaFoldDB" id="A0A1I1ZG10"/>
<feature type="binding site" description="axial binding residue" evidence="7">
    <location>
        <position position="95"/>
    </location>
    <ligand>
        <name>heme c</name>
        <dbReference type="ChEBI" id="CHEBI:61717"/>
    </ligand>
    <ligandPart>
        <name>Fe</name>
        <dbReference type="ChEBI" id="CHEBI:18248"/>
    </ligandPart>
</feature>
<dbReference type="EMBL" id="FONT01000001">
    <property type="protein sequence ID" value="SFE29260.1"/>
    <property type="molecule type" value="Genomic_DNA"/>
</dbReference>
<evidence type="ECO:0000256" key="7">
    <source>
        <dbReference type="PIRSR" id="PIRSR000025-2"/>
    </source>
</evidence>
<evidence type="ECO:0000256" key="6">
    <source>
        <dbReference type="PIRSR" id="PIRSR000025-1"/>
    </source>
</evidence>
<evidence type="ECO:0000256" key="4">
    <source>
        <dbReference type="ARBA" id="ARBA00022982"/>
    </source>
</evidence>
<evidence type="ECO:0000256" key="5">
    <source>
        <dbReference type="ARBA" id="ARBA00023004"/>
    </source>
</evidence>